<dbReference type="InterPro" id="IPR001279">
    <property type="entry name" value="Metallo-B-lactamas"/>
</dbReference>
<proteinExistence type="predicted"/>
<dbReference type="PANTHER" id="PTHR23131:SF4">
    <property type="entry name" value="METALLO-BETA-LACTAMASE SUPERFAMILY POTEIN"/>
    <property type="match status" value="1"/>
</dbReference>
<evidence type="ECO:0000259" key="1">
    <source>
        <dbReference type="SMART" id="SM00849"/>
    </source>
</evidence>
<feature type="domain" description="Metallo-beta-lactamase" evidence="1">
    <location>
        <begin position="21"/>
        <end position="233"/>
    </location>
</feature>
<accession>A0A1N7IJ39</accession>
<dbReference type="STRING" id="570947.SAMN05421687_101184"/>
<dbReference type="Gene3D" id="3.60.15.10">
    <property type="entry name" value="Ribonuclease Z/Hydroxyacylglutathione hydrolase-like"/>
    <property type="match status" value="1"/>
</dbReference>
<dbReference type="InterPro" id="IPR036866">
    <property type="entry name" value="RibonucZ/Hydroxyglut_hydro"/>
</dbReference>
<dbReference type="SUPFAM" id="SSF56281">
    <property type="entry name" value="Metallo-hydrolase/oxidoreductase"/>
    <property type="match status" value="1"/>
</dbReference>
<evidence type="ECO:0000313" key="2">
    <source>
        <dbReference type="EMBL" id="SIS37001.1"/>
    </source>
</evidence>
<dbReference type="AlphaFoldDB" id="A0A1N7IJ39"/>
<gene>
    <name evidence="2" type="ORF">SAMN05421687_101184</name>
</gene>
<dbReference type="RefSeq" id="WP_084193575.1">
    <property type="nucleotide sequence ID" value="NZ_FTOC01000001.1"/>
</dbReference>
<dbReference type="SMART" id="SM00849">
    <property type="entry name" value="Lactamase_B"/>
    <property type="match status" value="1"/>
</dbReference>
<keyword evidence="3" id="KW-1185">Reference proteome</keyword>
<dbReference type="PANTHER" id="PTHR23131">
    <property type="entry name" value="ENDORIBONUCLEASE LACTB2"/>
    <property type="match status" value="1"/>
</dbReference>
<sequence>MRTIQDTIYSITVPTPYAVGDVHLYVLNGKMTTLVDAGVRTEEAWFEFTRQLKEHGIQPEDITQVILTHHHPDHIGLVEYLPNVEKVFAHSAAIPWIDRKEDFASIYMSFFEQFYTINGVPDELIQKLKHSPGKLKDFPSFKIADSVKEGDVVPGHPEWRVIETPGHAQSHISLYRNEDGAFLGGDHLLYHISPNPIVEPVFLGTERARPMIQYRESLQKLKPLSIRRVFPGHGEVFSNADEIIEKRLRQQIERSEKVYEILKTDPAHAFDISKQLFPRQYKKQYALTMSETIGQLDFLLDESKIYKELSGGQEIYYVN</sequence>
<reference evidence="3" key="1">
    <citation type="submission" date="2017-01" db="EMBL/GenBank/DDBJ databases">
        <authorList>
            <person name="Varghese N."/>
            <person name="Submissions S."/>
        </authorList>
    </citation>
    <scope>NUCLEOTIDE SEQUENCE [LARGE SCALE GENOMIC DNA]</scope>
    <source>
        <strain evidence="3">DSM 23127</strain>
    </source>
</reference>
<name>A0A1N7IJ39_9BACI</name>
<dbReference type="Pfam" id="PF00753">
    <property type="entry name" value="Lactamase_B"/>
    <property type="match status" value="1"/>
</dbReference>
<dbReference type="Proteomes" id="UP000187608">
    <property type="component" value="Unassembled WGS sequence"/>
</dbReference>
<protein>
    <submittedName>
        <fullName evidence="2">Glyoxylase, beta-lactamase superfamily II</fullName>
    </submittedName>
</protein>
<dbReference type="OrthoDB" id="2971563at2"/>
<dbReference type="EMBL" id="FTOC01000001">
    <property type="protein sequence ID" value="SIS37001.1"/>
    <property type="molecule type" value="Genomic_DNA"/>
</dbReference>
<dbReference type="InterPro" id="IPR050662">
    <property type="entry name" value="Sec-metab_biosynth-thioest"/>
</dbReference>
<organism evidence="2 3">
    <name type="scientific">Salimicrobium flavidum</name>
    <dbReference type="NCBI Taxonomy" id="570947"/>
    <lineage>
        <taxon>Bacteria</taxon>
        <taxon>Bacillati</taxon>
        <taxon>Bacillota</taxon>
        <taxon>Bacilli</taxon>
        <taxon>Bacillales</taxon>
        <taxon>Bacillaceae</taxon>
        <taxon>Salimicrobium</taxon>
    </lineage>
</organism>
<evidence type="ECO:0000313" key="3">
    <source>
        <dbReference type="Proteomes" id="UP000187608"/>
    </source>
</evidence>